<accession>A0ABQ8GTB0</accession>
<gene>
    <name evidence="1" type="ORF">B0J12DRAFT_716070</name>
</gene>
<sequence length="707" mass="79673">MTPPALVPLKYNLFPLGSIKPNGWMQHQLRLCGHSLGGHLFHFYRFIKHSTWLGGTWEYSPLNEAAPYWYNYIVPLAFSLDVSESVDLVQDLREQAACFLEYTLEHQSPDGWLGPESTRQTRGIWARCLLLQGLMNHAIADPTKRQKIIASILKFVRLVEAMLKNDYEGYLPKEGDEFDKQWFGVARAHELSTTLQWLFDEPEAAEHREIIWSVMEMLWEGSRLAERDWTVFFSEGNFPRGPSEKQSSPQNFQHGVNLAQGLRYPSQLYRMHPTPALLKLAQDAVKRAFQNHGTPAGTITSDEYIGGLSPTRGAELCCSVELIFSLAYSYLLYGDNGLADRAELAAYNALPAAISPDWFSHQYVTQVNQPWAQEFPLGKDEKTPFYDVCRYANVFGLEPEFPCCTVNHSTAYPKLLMNAFVRFANTSSEKRIAILHTYILPSRLETDGISINCETNYPFVPCAALYTISTSKPLDFFIRIPGWAKSSSTVEYGEGWAGAAPHCEPFTPNVHEPAFAGHYRVSISPSRNYRIAITLHADIKVQRHDNKSVSISCGPILFAHAIDFQETTRLPRNYKDQVSHCAEVPDVDSDHGWKARVRDHDLLPIAPWNIAVDPKKEMMLVAEDPWVDAEKNQIRELPNPIWSMGASPVYIEVSAVEVEWPIKSGTAVDPGEVDTSSAGVRGPSIRTRLAPYGTAKLHIAQFPIVDL</sequence>
<evidence type="ECO:0008006" key="3">
    <source>
        <dbReference type="Google" id="ProtNLM"/>
    </source>
</evidence>
<reference evidence="1 2" key="1">
    <citation type="journal article" date="2021" name="Nat. Commun.">
        <title>Genetic determinants of endophytism in the Arabidopsis root mycobiome.</title>
        <authorList>
            <person name="Mesny F."/>
            <person name="Miyauchi S."/>
            <person name="Thiergart T."/>
            <person name="Pickel B."/>
            <person name="Atanasova L."/>
            <person name="Karlsson M."/>
            <person name="Huettel B."/>
            <person name="Barry K.W."/>
            <person name="Haridas S."/>
            <person name="Chen C."/>
            <person name="Bauer D."/>
            <person name="Andreopoulos W."/>
            <person name="Pangilinan J."/>
            <person name="LaButti K."/>
            <person name="Riley R."/>
            <person name="Lipzen A."/>
            <person name="Clum A."/>
            <person name="Drula E."/>
            <person name="Henrissat B."/>
            <person name="Kohler A."/>
            <person name="Grigoriev I.V."/>
            <person name="Martin F.M."/>
            <person name="Hacquard S."/>
        </authorList>
    </citation>
    <scope>NUCLEOTIDE SEQUENCE [LARGE SCALE GENOMIC DNA]</scope>
    <source>
        <strain evidence="1 2">MPI-SDFR-AT-0080</strain>
    </source>
</reference>
<comment type="caution">
    <text evidence="1">The sequence shown here is derived from an EMBL/GenBank/DDBJ whole genome shotgun (WGS) entry which is preliminary data.</text>
</comment>
<protein>
    <recommendedName>
        <fullName evidence="3">Six-hairpin glycosidase-like protein</fullName>
    </recommendedName>
</protein>
<proteinExistence type="predicted"/>
<name>A0ABQ8GTB0_9PEZI</name>
<evidence type="ECO:0000313" key="1">
    <source>
        <dbReference type="EMBL" id="KAH7063744.1"/>
    </source>
</evidence>
<organism evidence="1 2">
    <name type="scientific">Macrophomina phaseolina</name>
    <dbReference type="NCBI Taxonomy" id="35725"/>
    <lineage>
        <taxon>Eukaryota</taxon>
        <taxon>Fungi</taxon>
        <taxon>Dikarya</taxon>
        <taxon>Ascomycota</taxon>
        <taxon>Pezizomycotina</taxon>
        <taxon>Dothideomycetes</taxon>
        <taxon>Dothideomycetes incertae sedis</taxon>
        <taxon>Botryosphaeriales</taxon>
        <taxon>Botryosphaeriaceae</taxon>
        <taxon>Macrophomina</taxon>
    </lineage>
</organism>
<keyword evidence="2" id="KW-1185">Reference proteome</keyword>
<dbReference type="EMBL" id="JAGTJR010000002">
    <property type="protein sequence ID" value="KAH7063744.1"/>
    <property type="molecule type" value="Genomic_DNA"/>
</dbReference>
<evidence type="ECO:0000313" key="2">
    <source>
        <dbReference type="Proteomes" id="UP000774617"/>
    </source>
</evidence>
<dbReference type="Proteomes" id="UP000774617">
    <property type="component" value="Unassembled WGS sequence"/>
</dbReference>